<protein>
    <recommendedName>
        <fullName evidence="3">Periplasmic component of the Tol biopolymer transport system</fullName>
    </recommendedName>
</protein>
<dbReference type="PANTHER" id="PTHR36842">
    <property type="entry name" value="PROTEIN TOLB HOMOLOG"/>
    <property type="match status" value="1"/>
</dbReference>
<dbReference type="InterPro" id="IPR011042">
    <property type="entry name" value="6-blade_b-propeller_TolB-like"/>
</dbReference>
<reference evidence="2" key="1">
    <citation type="submission" date="2011-12" db="EMBL/GenBank/DDBJ databases">
        <title>Complete sequence of Methanoregula formicicum SMSP.</title>
        <authorList>
            <person name="Lucas S."/>
            <person name="Han J."/>
            <person name="Lapidus A."/>
            <person name="Cheng J.-F."/>
            <person name="Goodwin L."/>
            <person name="Pitluck S."/>
            <person name="Peters L."/>
            <person name="Ovchinnikova G."/>
            <person name="Teshima H."/>
            <person name="Detter J.C."/>
            <person name="Han C."/>
            <person name="Tapia R."/>
            <person name="Land M."/>
            <person name="Hauser L."/>
            <person name="Kyrpides N."/>
            <person name="Ivanova N."/>
            <person name="Pagani I."/>
            <person name="Imachi H."/>
            <person name="Tamaki H."/>
            <person name="Sekiguchi Y."/>
            <person name="Kamagata Y."/>
            <person name="Cadillo-Quiroz H."/>
            <person name="Zinder S."/>
            <person name="Liu W.-T."/>
            <person name="Woyke T."/>
        </authorList>
    </citation>
    <scope>NUCLEOTIDE SEQUENCE [LARGE SCALE GENOMIC DNA]</scope>
    <source>
        <strain evidence="2">DSM 22288 / NBRC 105244 / SMSP</strain>
    </source>
</reference>
<dbReference type="SUPFAM" id="SSF69304">
    <property type="entry name" value="Tricorn protease N-terminal domain"/>
    <property type="match status" value="1"/>
</dbReference>
<dbReference type="HOGENOM" id="CLU_641937_0_0_2"/>
<proteinExistence type="predicted"/>
<dbReference type="Gene3D" id="2.120.10.30">
    <property type="entry name" value="TolB, C-terminal domain"/>
    <property type="match status" value="1"/>
</dbReference>
<dbReference type="Proteomes" id="UP000010824">
    <property type="component" value="Chromosome"/>
</dbReference>
<dbReference type="AlphaFoldDB" id="L0HCB1"/>
<dbReference type="STRING" id="593750.Metfor_0377"/>
<evidence type="ECO:0000313" key="1">
    <source>
        <dbReference type="EMBL" id="AGB01451.1"/>
    </source>
</evidence>
<dbReference type="KEGG" id="mfo:Metfor_0377"/>
<sequence precursor="true">MKILLHTWVILLSFFLLAVPVTANLSGTDIPIHSPYIIEDESGDPYFTYSKGFVFDQNWIVWMTYRLKQAPPKNISSIIRMMNVSDGETQVIATSPSSDHQYMFDTPFSAEEGHVVWSENSMIFLYDRTTGKEKSLTTDESRGDPRLYRQNRNPIIISDRIIWIGDQVYPSTRSEIALLNLTSQNRQLVFSGPGKIGTLSADGSHIVWSDERNEPGGGDIYLFDLDRNEEIPLCTARDLQHYPRISGEYVVWEDLRDGNPAIYLYNLTSKTEQRISGDNPLTLASMPYIAGNYVAWTQYDVHDRTREKSRTIAIYRINTGERELFLQGTRPLTLLDLKENRLLYYRSEGKSLQEGYVHLFVIDTMEESLVTTQPAPVTGQENLTREATHQRSPAPSQSAPVCVALPLAAACIAFFIWARTAYPSTGS</sequence>
<dbReference type="EMBL" id="CP003167">
    <property type="protein sequence ID" value="AGB01451.1"/>
    <property type="molecule type" value="Genomic_DNA"/>
</dbReference>
<organism evidence="1 2">
    <name type="scientific">Methanoregula formicica (strain DSM 22288 / NBRC 105244 / SMSP)</name>
    <dbReference type="NCBI Taxonomy" id="593750"/>
    <lineage>
        <taxon>Archaea</taxon>
        <taxon>Methanobacteriati</taxon>
        <taxon>Methanobacteriota</taxon>
        <taxon>Stenosarchaea group</taxon>
        <taxon>Methanomicrobia</taxon>
        <taxon>Methanomicrobiales</taxon>
        <taxon>Methanoregulaceae</taxon>
        <taxon>Methanoregula</taxon>
    </lineage>
</organism>
<reference evidence="1 2" key="2">
    <citation type="journal article" date="2014" name="Genome Announc.">
        <title>Complete Genome Sequence of Methanoregula formicica SMSPT, a Mesophilic Hydrogenotrophic Methanogen Isolated from a Methanogenic Upflow Anaerobic Sludge Blanket Reactor.</title>
        <authorList>
            <person name="Yamamoto K."/>
            <person name="Tamaki H."/>
            <person name="Cadillo-Quiroz H."/>
            <person name="Imachi H."/>
            <person name="Kyrpides N."/>
            <person name="Woyke T."/>
            <person name="Goodwin L."/>
            <person name="Zinder S.H."/>
            <person name="Kamagata Y."/>
            <person name="Liu W.T."/>
        </authorList>
    </citation>
    <scope>NUCLEOTIDE SEQUENCE [LARGE SCALE GENOMIC DNA]</scope>
    <source>
        <strain evidence="2">DSM 22288 / NBRC 105244 / SMSP</strain>
    </source>
</reference>
<dbReference type="eggNOG" id="arCOG02527">
    <property type="taxonomic scope" value="Archaea"/>
</dbReference>
<evidence type="ECO:0008006" key="3">
    <source>
        <dbReference type="Google" id="ProtNLM"/>
    </source>
</evidence>
<name>L0HCB1_METFS</name>
<gene>
    <name evidence="1" type="ordered locus">Metfor_0377</name>
</gene>
<dbReference type="InParanoid" id="L0HCB1"/>
<dbReference type="PANTHER" id="PTHR36842:SF1">
    <property type="entry name" value="PROTEIN TOLB"/>
    <property type="match status" value="1"/>
</dbReference>
<evidence type="ECO:0000313" key="2">
    <source>
        <dbReference type="Proteomes" id="UP000010824"/>
    </source>
</evidence>
<accession>L0HCB1</accession>
<keyword evidence="2" id="KW-1185">Reference proteome</keyword>